<dbReference type="CDD" id="cd20183">
    <property type="entry name" value="M34_PPEP"/>
    <property type="match status" value="1"/>
</dbReference>
<evidence type="ECO:0000256" key="1">
    <source>
        <dbReference type="ARBA" id="ARBA00004613"/>
    </source>
</evidence>
<organism evidence="4 5">
    <name type="scientific">Lederbergia wuyishanensis</name>
    <dbReference type="NCBI Taxonomy" id="1347903"/>
    <lineage>
        <taxon>Bacteria</taxon>
        <taxon>Bacillati</taxon>
        <taxon>Bacillota</taxon>
        <taxon>Bacilli</taxon>
        <taxon>Bacillales</taxon>
        <taxon>Bacillaceae</taxon>
        <taxon>Lederbergia</taxon>
    </lineage>
</organism>
<accession>A0ABU0D0R4</accession>
<evidence type="ECO:0000256" key="2">
    <source>
        <dbReference type="ARBA" id="ARBA00022525"/>
    </source>
</evidence>
<dbReference type="InterPro" id="IPR047568">
    <property type="entry name" value="ATLF-like_dom"/>
</dbReference>
<evidence type="ECO:0000313" key="5">
    <source>
        <dbReference type="Proteomes" id="UP001232343"/>
    </source>
</evidence>
<comment type="caution">
    <text evidence="4">The sequence shown here is derived from an EMBL/GenBank/DDBJ whole genome shotgun (WGS) entry which is preliminary data.</text>
</comment>
<dbReference type="Proteomes" id="UP001232343">
    <property type="component" value="Unassembled WGS sequence"/>
</dbReference>
<reference evidence="4 5" key="1">
    <citation type="submission" date="2023-07" db="EMBL/GenBank/DDBJ databases">
        <title>Genomic Encyclopedia of Type Strains, Phase IV (KMG-IV): sequencing the most valuable type-strain genomes for metagenomic binning, comparative biology and taxonomic classification.</title>
        <authorList>
            <person name="Goeker M."/>
        </authorList>
    </citation>
    <scope>NUCLEOTIDE SEQUENCE [LARGE SCALE GENOMIC DNA]</scope>
    <source>
        <strain evidence="4 5">DSM 27848</strain>
    </source>
</reference>
<dbReference type="SUPFAM" id="SSF55486">
    <property type="entry name" value="Metalloproteases ('zincins'), catalytic domain"/>
    <property type="match status" value="1"/>
</dbReference>
<comment type="subcellular location">
    <subcellularLocation>
        <location evidence="1">Secreted</location>
    </subcellularLocation>
</comment>
<evidence type="ECO:0000313" key="4">
    <source>
        <dbReference type="EMBL" id="MDQ0341989.1"/>
    </source>
</evidence>
<proteinExistence type="predicted"/>
<gene>
    <name evidence="4" type="ORF">J2S14_000782</name>
</gene>
<dbReference type="PROSITE" id="PS51995">
    <property type="entry name" value="ATLF"/>
    <property type="match status" value="1"/>
</dbReference>
<keyword evidence="2" id="KW-0964">Secreted</keyword>
<feature type="domain" description="ATLF-like" evidence="3">
    <location>
        <begin position="46"/>
        <end position="229"/>
    </location>
</feature>
<dbReference type="Pfam" id="PF07737">
    <property type="entry name" value="ATLF"/>
    <property type="match status" value="1"/>
</dbReference>
<name>A0ABU0D0R4_9BACI</name>
<dbReference type="RefSeq" id="WP_244680188.1">
    <property type="nucleotide sequence ID" value="NZ_JALIRM010000001.1"/>
</dbReference>
<evidence type="ECO:0000259" key="3">
    <source>
        <dbReference type="PROSITE" id="PS51995"/>
    </source>
</evidence>
<dbReference type="Gene3D" id="3.40.390.10">
    <property type="entry name" value="Collagenase (Catalytic Domain)"/>
    <property type="match status" value="1"/>
</dbReference>
<dbReference type="InterPro" id="IPR024079">
    <property type="entry name" value="MetalloPept_cat_dom_sf"/>
</dbReference>
<protein>
    <recommendedName>
        <fullName evidence="3">ATLF-like domain-containing protein</fullName>
    </recommendedName>
</protein>
<sequence>MRKWLIIPPILFLIIIALSAMTKESYVGIPFGESDLYDKMTLLQSGNYLKDIVVLPEESYNHNDAIKVINRLDHLPSSILAAANKKRIKIILFNGKLTDNPSAAYLKGKIPRGYPNNVTWDDVPGIGGSKFVLVKIGSSEKGMGHGSLNLEYHELAHTLYHFVFNDKQSEFNQIWADEANHLFPHNPYFLNYEEEYFAEGFAYYFFSNDSRAIMEKQAPETFHFFNSLH</sequence>
<keyword evidence="5" id="KW-1185">Reference proteome</keyword>
<dbReference type="EMBL" id="JAUSUO010000001">
    <property type="protein sequence ID" value="MDQ0341989.1"/>
    <property type="molecule type" value="Genomic_DNA"/>
</dbReference>
<dbReference type="InterPro" id="IPR014781">
    <property type="entry name" value="Anthrax_toxin_lethal/edema_N/C"/>
</dbReference>